<evidence type="ECO:0000313" key="2">
    <source>
        <dbReference type="Proteomes" id="UP001189429"/>
    </source>
</evidence>
<proteinExistence type="predicted"/>
<dbReference type="EMBL" id="CAUYUJ010014311">
    <property type="protein sequence ID" value="CAK0839652.1"/>
    <property type="molecule type" value="Genomic_DNA"/>
</dbReference>
<feature type="non-terminal residue" evidence="1">
    <location>
        <position position="348"/>
    </location>
</feature>
<dbReference type="Proteomes" id="UP001189429">
    <property type="component" value="Unassembled WGS sequence"/>
</dbReference>
<sequence>MGNGLSGARDGLSGALEHCGTTSSTAYIYSLLSLLAVLSQELHGGQHGTVIVGATPRHRDDSWRSLLESSTLQEPTLCFESEGGQTDCGLPDFMSGGTDNQALTDIAGGVVGGGGQLCDVADSQDESLVQFYSEVLAFSFYVSSQKMLPVPWALLGTRSYLRGLTGSTGENGKCGSILDDNWLKDDPPPTITPVSLNGATAYMIASSFVAVASKGGEKCPVELAKNNNCASQRHHVDEDLGLWYQAFSRDMYNEVVRPAFGAIVSSVGTGPWGAGVWWGDSHQYFLAVWLATSLLGGTRLDYYVYSHFCENPGNQCFVLGADGCKDCIQRAGNTGVDPAYCGSASVQD</sequence>
<evidence type="ECO:0000313" key="1">
    <source>
        <dbReference type="EMBL" id="CAK0839652.1"/>
    </source>
</evidence>
<accession>A0ABN9T3T0</accession>
<gene>
    <name evidence="1" type="ORF">PCOR1329_LOCUS35284</name>
</gene>
<comment type="caution">
    <text evidence="1">The sequence shown here is derived from an EMBL/GenBank/DDBJ whole genome shotgun (WGS) entry which is preliminary data.</text>
</comment>
<keyword evidence="2" id="KW-1185">Reference proteome</keyword>
<reference evidence="1" key="1">
    <citation type="submission" date="2023-10" db="EMBL/GenBank/DDBJ databases">
        <authorList>
            <person name="Chen Y."/>
            <person name="Shah S."/>
            <person name="Dougan E. K."/>
            <person name="Thang M."/>
            <person name="Chan C."/>
        </authorList>
    </citation>
    <scope>NUCLEOTIDE SEQUENCE [LARGE SCALE GENOMIC DNA]</scope>
</reference>
<name>A0ABN9T3T0_9DINO</name>
<protein>
    <recommendedName>
        <fullName evidence="3">Poly(ADP-ribose) glycohydrolase</fullName>
    </recommendedName>
</protein>
<evidence type="ECO:0008006" key="3">
    <source>
        <dbReference type="Google" id="ProtNLM"/>
    </source>
</evidence>
<organism evidence="1 2">
    <name type="scientific">Prorocentrum cordatum</name>
    <dbReference type="NCBI Taxonomy" id="2364126"/>
    <lineage>
        <taxon>Eukaryota</taxon>
        <taxon>Sar</taxon>
        <taxon>Alveolata</taxon>
        <taxon>Dinophyceae</taxon>
        <taxon>Prorocentrales</taxon>
        <taxon>Prorocentraceae</taxon>
        <taxon>Prorocentrum</taxon>
    </lineage>
</organism>